<feature type="transmembrane region" description="Helical" evidence="1">
    <location>
        <begin position="75"/>
        <end position="95"/>
    </location>
</feature>
<dbReference type="Pfam" id="PF00487">
    <property type="entry name" value="FA_desaturase"/>
    <property type="match status" value="1"/>
</dbReference>
<name>A0A9Q9AYB0_9PEZI</name>
<organism evidence="3 4">
    <name type="scientific">Septoria linicola</name>
    <dbReference type="NCBI Taxonomy" id="215465"/>
    <lineage>
        <taxon>Eukaryota</taxon>
        <taxon>Fungi</taxon>
        <taxon>Dikarya</taxon>
        <taxon>Ascomycota</taxon>
        <taxon>Pezizomycotina</taxon>
        <taxon>Dothideomycetes</taxon>
        <taxon>Dothideomycetidae</taxon>
        <taxon>Mycosphaerellales</taxon>
        <taxon>Mycosphaerellaceae</taxon>
        <taxon>Septoria</taxon>
    </lineage>
</organism>
<evidence type="ECO:0000259" key="2">
    <source>
        <dbReference type="Pfam" id="PF00487"/>
    </source>
</evidence>
<feature type="transmembrane region" description="Helical" evidence="1">
    <location>
        <begin position="107"/>
        <end position="127"/>
    </location>
</feature>
<evidence type="ECO:0000313" key="4">
    <source>
        <dbReference type="Proteomes" id="UP001056384"/>
    </source>
</evidence>
<protein>
    <submittedName>
        <fullName evidence="3">Fatty acid desaturase domain-containing protein</fullName>
    </submittedName>
</protein>
<dbReference type="GO" id="GO:0016491">
    <property type="term" value="F:oxidoreductase activity"/>
    <property type="evidence" value="ECO:0007669"/>
    <property type="project" value="InterPro"/>
</dbReference>
<dbReference type="CDD" id="cd03507">
    <property type="entry name" value="Delta12-FADS-like"/>
    <property type="match status" value="1"/>
</dbReference>
<dbReference type="InterPro" id="IPR005804">
    <property type="entry name" value="FA_desaturase_dom"/>
</dbReference>
<dbReference type="OrthoDB" id="1461976at2759"/>
<keyword evidence="1" id="KW-0472">Membrane</keyword>
<dbReference type="EMBL" id="CP099427">
    <property type="protein sequence ID" value="USW57649.1"/>
    <property type="molecule type" value="Genomic_DNA"/>
</dbReference>
<feature type="domain" description="Fatty acid desaturase" evidence="2">
    <location>
        <begin position="73"/>
        <end position="351"/>
    </location>
</feature>
<proteinExistence type="predicted"/>
<keyword evidence="4" id="KW-1185">Reference proteome</keyword>
<dbReference type="AlphaFoldDB" id="A0A9Q9AYB0"/>
<reference evidence="3" key="1">
    <citation type="submission" date="2022-06" db="EMBL/GenBank/DDBJ databases">
        <title>Complete genome sequences of two strains of the flax pathogen Septoria linicola.</title>
        <authorList>
            <person name="Lapalu N."/>
            <person name="Simon A."/>
            <person name="Demenou B."/>
            <person name="Paumier D."/>
            <person name="Guillot M.-P."/>
            <person name="Gout L."/>
            <person name="Valade R."/>
        </authorList>
    </citation>
    <scope>NUCLEOTIDE SEQUENCE</scope>
    <source>
        <strain evidence="3">SE15195</strain>
    </source>
</reference>
<dbReference type="PANTHER" id="PTHR32100">
    <property type="entry name" value="OMEGA-6 FATTY ACID DESATURASE, CHLOROPLASTIC"/>
    <property type="match status" value="1"/>
</dbReference>
<evidence type="ECO:0000256" key="1">
    <source>
        <dbReference type="SAM" id="Phobius"/>
    </source>
</evidence>
<keyword evidence="1" id="KW-1133">Transmembrane helix</keyword>
<gene>
    <name evidence="3" type="ORF">Slin15195_G109680</name>
</gene>
<feature type="transmembrane region" description="Helical" evidence="1">
    <location>
        <begin position="45"/>
        <end position="63"/>
    </location>
</feature>
<feature type="transmembrane region" description="Helical" evidence="1">
    <location>
        <begin position="229"/>
        <end position="252"/>
    </location>
</feature>
<dbReference type="Proteomes" id="UP001056384">
    <property type="component" value="Chromosome 10"/>
</dbReference>
<accession>A0A9Q9AYB0</accession>
<dbReference type="GO" id="GO:0006629">
    <property type="term" value="P:lipid metabolic process"/>
    <property type="evidence" value="ECO:0007669"/>
    <property type="project" value="InterPro"/>
</dbReference>
<evidence type="ECO:0000313" key="3">
    <source>
        <dbReference type="EMBL" id="USW57649.1"/>
    </source>
</evidence>
<dbReference type="InterPro" id="IPR012171">
    <property type="entry name" value="Fatty_acid_desaturase"/>
</dbReference>
<keyword evidence="1" id="KW-0812">Transmembrane</keyword>
<feature type="transmembrane region" description="Helical" evidence="1">
    <location>
        <begin position="258"/>
        <end position="278"/>
    </location>
</feature>
<sequence>MSTTTTTLEQPDTMADPKELKVGEIRKAIPDHCFRASALRSTTHIIVDLILASSLAVVGYLYINQIENSPLRWLTWAAYGYVQGLFFVGIWILAHEGGHGALYASNSANNAAGFVLHSVLLVPYFSWKYTHARHHRYHNHMEKDTAFVPHREGENTMSKKIAEMLGHTEDAPLYHLGLLVLHQLFGWQAYMLSYASGGVASTPGKLSSFTLQNSHFNPDAGIWTKSQRLAIFSSTLGVSAMFIGLCILGSQIGAANMVLLYGVPYLWVNNWLVAITYLHHTHPDNQHFEADRWNYTDGALETVDRPFGFIGKHIFHGIIDCHVVHHLFPSIPFYHAEEATAAIRPMLGNRYKQDDTPFWLALWQAFTTCHTVKPAEGKPGVLEWAMKSGRVKAQ</sequence>